<gene>
    <name evidence="2" type="ORF">BJG266_LOCUS17862</name>
    <name evidence="3" type="ORF">QVE165_LOCUS43503</name>
</gene>
<comment type="caution">
    <text evidence="2">The sequence shown here is derived from an EMBL/GenBank/DDBJ whole genome shotgun (WGS) entry which is preliminary data.</text>
</comment>
<reference evidence="2" key="1">
    <citation type="submission" date="2021-02" db="EMBL/GenBank/DDBJ databases">
        <authorList>
            <person name="Nowell W R."/>
        </authorList>
    </citation>
    <scope>NUCLEOTIDE SEQUENCE</scope>
</reference>
<evidence type="ECO:0000313" key="2">
    <source>
        <dbReference type="EMBL" id="CAF1037223.1"/>
    </source>
</evidence>
<dbReference type="OrthoDB" id="9977037at2759"/>
<dbReference type="Proteomes" id="UP000663832">
    <property type="component" value="Unassembled WGS sequence"/>
</dbReference>
<protein>
    <submittedName>
        <fullName evidence="2">Uncharacterized protein</fullName>
    </submittedName>
</protein>
<accession>A0A814JF18</accession>
<feature type="region of interest" description="Disordered" evidence="1">
    <location>
        <begin position="49"/>
        <end position="70"/>
    </location>
</feature>
<evidence type="ECO:0000313" key="4">
    <source>
        <dbReference type="Proteomes" id="UP000663832"/>
    </source>
</evidence>
<evidence type="ECO:0000313" key="3">
    <source>
        <dbReference type="EMBL" id="CAF1501001.1"/>
    </source>
</evidence>
<keyword evidence="4" id="KW-1185">Reference proteome</keyword>
<dbReference type="EMBL" id="CAJNOM010000560">
    <property type="protein sequence ID" value="CAF1501001.1"/>
    <property type="molecule type" value="Genomic_DNA"/>
</dbReference>
<dbReference type="Proteomes" id="UP000663877">
    <property type="component" value="Unassembled WGS sequence"/>
</dbReference>
<evidence type="ECO:0000313" key="5">
    <source>
        <dbReference type="Proteomes" id="UP000663877"/>
    </source>
</evidence>
<dbReference type="EMBL" id="CAJNOI010000089">
    <property type="protein sequence ID" value="CAF1037223.1"/>
    <property type="molecule type" value="Genomic_DNA"/>
</dbReference>
<sequence>MTDSAPIQRSSEIEDLTHLTDKDKKHIAEDAEKGQCGTLHRSEEMEDLAHVSPQDANKPLINDQTTPHVK</sequence>
<organism evidence="2 5">
    <name type="scientific">Adineta steineri</name>
    <dbReference type="NCBI Taxonomy" id="433720"/>
    <lineage>
        <taxon>Eukaryota</taxon>
        <taxon>Metazoa</taxon>
        <taxon>Spiralia</taxon>
        <taxon>Gnathifera</taxon>
        <taxon>Rotifera</taxon>
        <taxon>Eurotatoria</taxon>
        <taxon>Bdelloidea</taxon>
        <taxon>Adinetida</taxon>
        <taxon>Adinetidae</taxon>
        <taxon>Adineta</taxon>
    </lineage>
</organism>
<name>A0A814JF18_9BILA</name>
<evidence type="ECO:0000256" key="1">
    <source>
        <dbReference type="SAM" id="MobiDB-lite"/>
    </source>
</evidence>
<proteinExistence type="predicted"/>
<dbReference type="AlphaFoldDB" id="A0A814JF18"/>